<dbReference type="GO" id="GO:0005680">
    <property type="term" value="C:anaphase-promoting complex"/>
    <property type="evidence" value="ECO:0007669"/>
    <property type="project" value="InterPro"/>
</dbReference>
<sequence length="826" mass="93427">MATWGPFTYNHSVIQMNESAEIVRYPISLCAVQADILQAFFECQLRGLRHSCKWLTDLLWSINLPIISAPDSVFSASNVHRSIPADKLTTFLLARSCFDIQEYDHCAEILSHNFEKSIHDYPKCFIDNYGYVYYFLYIYSRYMACEKRRANDAVESRLTLKPNEEAKSSFLSTARCNKELSSLKCEIEPYTSKMNYKDENKTHGIGNSFLLYANALICLRLGMKETTISLLVQAINFYPFLWPAWYELVDLIENKEEMNSLNLPTDDECWMRYFFEAKVYLKLHEGERALEILLKLSGSGFSKSFNLQAAIGLAYDELRAIELAKKQFKQLFNACPCRLDNVDVYSNILYVCEDLTDLAHLAHHCINLDRYNAETCCVVGNFFGLRGQHEKAVMYFRRALKLRTAYPLVWTLVGHEYMELRNTNAAIHAYKRALVYDRNDYRAWYGLGQMFEALGLPSFALYYYREAQYLVPTDSRLIVALGEIYEKLNRLDEAKKCYWRAYCVGDIEGGALIRLAACFEKCCEDAEAAAAYTEFIKLGHRYGVQKQSDLAAAYKHIANYHLRRGNYTDSVLAANRCLDYPETHEEAKAMLRQITVLAGDIEQLASSEPGNTDSQIERNKSGLDEEMGKITDAHISRKSGGSETSLKQNMKSTVSEIQPLSLSLSHALTSFNESTVLRRRFYLRKNMPLSSSPATSGATSLPVRPSHLAANISTDSIVADVDTNAGVGIDSINSIGSSVTEPVNTVTTSVHYSNSTLPCDTVSFDRTTSETMIDSVTTTGHGSYTPSMTNNRTSAAVTSINNQHNMQSNIMSFHEDESMRLSDEES</sequence>
<dbReference type="WBParaSite" id="TREG1_16750.1">
    <property type="protein sequence ID" value="TREG1_16750.1"/>
    <property type="gene ID" value="TREG1_16750"/>
</dbReference>
<evidence type="ECO:0000256" key="7">
    <source>
        <dbReference type="PROSITE-ProRule" id="PRU00339"/>
    </source>
</evidence>
<dbReference type="SUPFAM" id="SSF48452">
    <property type="entry name" value="TPR-like"/>
    <property type="match status" value="2"/>
</dbReference>
<keyword evidence="5 7" id="KW-0802">TPR repeat</keyword>
<keyword evidence="4" id="KW-0833">Ubl conjugation pathway</keyword>
<evidence type="ECO:0000313" key="10">
    <source>
        <dbReference type="Proteomes" id="UP000050795"/>
    </source>
</evidence>
<reference evidence="11" key="2">
    <citation type="submission" date="2023-11" db="UniProtKB">
        <authorList>
            <consortium name="WormBaseParasite"/>
        </authorList>
    </citation>
    <scope>IDENTIFICATION</scope>
</reference>
<dbReference type="InterPro" id="IPR011990">
    <property type="entry name" value="TPR-like_helical_dom_sf"/>
</dbReference>
<dbReference type="PROSITE" id="PS50005">
    <property type="entry name" value="TPR"/>
    <property type="match status" value="3"/>
</dbReference>
<evidence type="ECO:0000256" key="3">
    <source>
        <dbReference type="ARBA" id="ARBA00022776"/>
    </source>
</evidence>
<dbReference type="SMART" id="SM00028">
    <property type="entry name" value="TPR"/>
    <property type="match status" value="7"/>
</dbReference>
<evidence type="ECO:0000256" key="8">
    <source>
        <dbReference type="SAM" id="MobiDB-lite"/>
    </source>
</evidence>
<evidence type="ECO:0000313" key="11">
    <source>
        <dbReference type="WBParaSite" id="TREG1_16750.1"/>
    </source>
</evidence>
<keyword evidence="10" id="KW-1185">Reference proteome</keyword>
<evidence type="ECO:0000256" key="1">
    <source>
        <dbReference type="ARBA" id="ARBA00022618"/>
    </source>
</evidence>
<keyword evidence="2" id="KW-0677">Repeat</keyword>
<dbReference type="SUPFAM" id="SSF81901">
    <property type="entry name" value="HCP-like"/>
    <property type="match status" value="1"/>
</dbReference>
<feature type="repeat" description="TPR" evidence="7">
    <location>
        <begin position="373"/>
        <end position="406"/>
    </location>
</feature>
<reference evidence="10" key="1">
    <citation type="submission" date="2022-06" db="EMBL/GenBank/DDBJ databases">
        <authorList>
            <person name="Berger JAMES D."/>
            <person name="Berger JAMES D."/>
        </authorList>
    </citation>
    <scope>NUCLEOTIDE SEQUENCE [LARGE SCALE GENOMIC DNA]</scope>
</reference>
<evidence type="ECO:0000259" key="9">
    <source>
        <dbReference type="Pfam" id="PF04049"/>
    </source>
</evidence>
<feature type="repeat" description="TPR" evidence="7">
    <location>
        <begin position="407"/>
        <end position="440"/>
    </location>
</feature>
<dbReference type="PANTHER" id="PTHR12558">
    <property type="entry name" value="CELL DIVISION CYCLE 16,23,27"/>
    <property type="match status" value="1"/>
</dbReference>
<feature type="domain" description="Cdc23" evidence="9">
    <location>
        <begin position="33"/>
        <end position="304"/>
    </location>
</feature>
<dbReference type="GO" id="GO:0045842">
    <property type="term" value="P:positive regulation of mitotic metaphase/anaphase transition"/>
    <property type="evidence" value="ECO:0007669"/>
    <property type="project" value="TreeGrafter"/>
</dbReference>
<dbReference type="AlphaFoldDB" id="A0AA85JFM5"/>
<name>A0AA85JFM5_TRIRE</name>
<evidence type="ECO:0000256" key="6">
    <source>
        <dbReference type="ARBA" id="ARBA00023306"/>
    </source>
</evidence>
<evidence type="ECO:0000256" key="2">
    <source>
        <dbReference type="ARBA" id="ARBA00022737"/>
    </source>
</evidence>
<organism evidence="10 11">
    <name type="scientific">Trichobilharzia regenti</name>
    <name type="common">Nasal bird schistosome</name>
    <dbReference type="NCBI Taxonomy" id="157069"/>
    <lineage>
        <taxon>Eukaryota</taxon>
        <taxon>Metazoa</taxon>
        <taxon>Spiralia</taxon>
        <taxon>Lophotrochozoa</taxon>
        <taxon>Platyhelminthes</taxon>
        <taxon>Trematoda</taxon>
        <taxon>Digenea</taxon>
        <taxon>Strigeidida</taxon>
        <taxon>Schistosomatoidea</taxon>
        <taxon>Schistosomatidae</taxon>
        <taxon>Trichobilharzia</taxon>
    </lineage>
</organism>
<keyword evidence="3" id="KW-0498">Mitosis</keyword>
<dbReference type="Pfam" id="PF13181">
    <property type="entry name" value="TPR_8"/>
    <property type="match status" value="2"/>
</dbReference>
<dbReference type="InterPro" id="IPR019734">
    <property type="entry name" value="TPR_rpt"/>
</dbReference>
<keyword evidence="6" id="KW-0131">Cell cycle</keyword>
<evidence type="ECO:0000256" key="4">
    <source>
        <dbReference type="ARBA" id="ARBA00022786"/>
    </source>
</evidence>
<dbReference type="Proteomes" id="UP000050795">
    <property type="component" value="Unassembled WGS sequence"/>
</dbReference>
<evidence type="ECO:0000256" key="5">
    <source>
        <dbReference type="ARBA" id="ARBA00022803"/>
    </source>
</evidence>
<feature type="compositionally biased region" description="Basic and acidic residues" evidence="8">
    <location>
        <begin position="615"/>
        <end position="628"/>
    </location>
</feature>
<protein>
    <recommendedName>
        <fullName evidence="9">Cdc23 domain-containing protein</fullName>
    </recommendedName>
</protein>
<dbReference type="InterPro" id="IPR007192">
    <property type="entry name" value="APC8"/>
</dbReference>
<dbReference type="PANTHER" id="PTHR12558:SF10">
    <property type="entry name" value="CELL DIVISION CYCLE PROTEIN 23 HOMOLOG"/>
    <property type="match status" value="1"/>
</dbReference>
<dbReference type="Pfam" id="PF13432">
    <property type="entry name" value="TPR_16"/>
    <property type="match status" value="1"/>
</dbReference>
<dbReference type="Gene3D" id="1.25.40.10">
    <property type="entry name" value="Tetratricopeptide repeat domain"/>
    <property type="match status" value="2"/>
</dbReference>
<dbReference type="GO" id="GO:0016567">
    <property type="term" value="P:protein ubiquitination"/>
    <property type="evidence" value="ECO:0007669"/>
    <property type="project" value="TreeGrafter"/>
</dbReference>
<keyword evidence="1" id="KW-0132">Cell division</keyword>
<feature type="repeat" description="TPR" evidence="7">
    <location>
        <begin position="441"/>
        <end position="474"/>
    </location>
</feature>
<dbReference type="Pfam" id="PF04049">
    <property type="entry name" value="ANAPC8"/>
    <property type="match status" value="1"/>
</dbReference>
<dbReference type="GO" id="GO:0051301">
    <property type="term" value="P:cell division"/>
    <property type="evidence" value="ECO:0007669"/>
    <property type="project" value="UniProtKB-KW"/>
</dbReference>
<feature type="compositionally biased region" description="Polar residues" evidence="8">
    <location>
        <begin position="605"/>
        <end position="614"/>
    </location>
</feature>
<feature type="region of interest" description="Disordered" evidence="8">
    <location>
        <begin position="605"/>
        <end position="628"/>
    </location>
</feature>
<dbReference type="GO" id="GO:0031145">
    <property type="term" value="P:anaphase-promoting complex-dependent catabolic process"/>
    <property type="evidence" value="ECO:0007669"/>
    <property type="project" value="TreeGrafter"/>
</dbReference>
<accession>A0AA85JFM5</accession>
<proteinExistence type="predicted"/>